<dbReference type="PANTHER" id="PTHR34475:SF1">
    <property type="entry name" value="CYTOSKELETON PROTEIN RODZ"/>
    <property type="match status" value="1"/>
</dbReference>
<dbReference type="EMBL" id="MHKM01000006">
    <property type="protein sequence ID" value="OGY91988.1"/>
    <property type="molecule type" value="Genomic_DNA"/>
</dbReference>
<reference evidence="2 3" key="1">
    <citation type="journal article" date="2016" name="Nat. Commun.">
        <title>Thousands of microbial genomes shed light on interconnected biogeochemical processes in an aquifer system.</title>
        <authorList>
            <person name="Anantharaman K."/>
            <person name="Brown C.T."/>
            <person name="Hug L.A."/>
            <person name="Sharon I."/>
            <person name="Castelle C.J."/>
            <person name="Probst A.J."/>
            <person name="Thomas B.C."/>
            <person name="Singh A."/>
            <person name="Wilkins M.J."/>
            <person name="Karaoz U."/>
            <person name="Brodie E.L."/>
            <person name="Williams K.H."/>
            <person name="Hubbard S.S."/>
            <person name="Banfield J.F."/>
        </authorList>
    </citation>
    <scope>NUCLEOTIDE SEQUENCE [LARGE SCALE GENOMIC DNA]</scope>
</reference>
<protein>
    <recommendedName>
        <fullName evidence="4">HTH cro/C1-type domain-containing protein</fullName>
    </recommendedName>
</protein>
<dbReference type="GO" id="GO:0003677">
    <property type="term" value="F:DNA binding"/>
    <property type="evidence" value="ECO:0007669"/>
    <property type="project" value="InterPro"/>
</dbReference>
<accession>A0A1G2BSM9</accession>
<organism evidence="2 3">
    <name type="scientific">Candidatus Komeilibacteria bacterium RIFCSPLOWO2_01_FULL_52_15</name>
    <dbReference type="NCBI Taxonomy" id="1798551"/>
    <lineage>
        <taxon>Bacteria</taxon>
        <taxon>Candidatus Komeiliibacteriota</taxon>
    </lineage>
</organism>
<evidence type="ECO:0000313" key="3">
    <source>
        <dbReference type="Proteomes" id="UP000178248"/>
    </source>
</evidence>
<dbReference type="Proteomes" id="UP000178248">
    <property type="component" value="Unassembled WGS sequence"/>
</dbReference>
<name>A0A1G2BSM9_9BACT</name>
<evidence type="ECO:0008006" key="4">
    <source>
        <dbReference type="Google" id="ProtNLM"/>
    </source>
</evidence>
<sequence>MAPTFKKTQIGLYATVGEQIRAARESQKKTLAECAQELSIQERYLAAIESSQFSIIPGDLYARAWIRKYAAAVGLVPEHVMISYDRERKAHTKFAPHKETAQPPHRLVWEFLTLRRIVAILIVLTVIGYAAYIGYQTLKPPRVDLSIPTTGFQTHENSIIIRGQTETDVSVFINKERIVLDARQQFSEEIILHEGLNTVLIEARKKHSFPFVQEIPIINSGLEQPQTGS</sequence>
<proteinExistence type="predicted"/>
<dbReference type="Gene3D" id="1.10.260.40">
    <property type="entry name" value="lambda repressor-like DNA-binding domains"/>
    <property type="match status" value="1"/>
</dbReference>
<dbReference type="PANTHER" id="PTHR34475">
    <property type="match status" value="1"/>
</dbReference>
<comment type="caution">
    <text evidence="2">The sequence shown here is derived from an EMBL/GenBank/DDBJ whole genome shotgun (WGS) entry which is preliminary data.</text>
</comment>
<gene>
    <name evidence="2" type="ORF">A3B30_00960</name>
</gene>
<feature type="transmembrane region" description="Helical" evidence="1">
    <location>
        <begin position="117"/>
        <end position="135"/>
    </location>
</feature>
<dbReference type="AlphaFoldDB" id="A0A1G2BSM9"/>
<evidence type="ECO:0000256" key="1">
    <source>
        <dbReference type="SAM" id="Phobius"/>
    </source>
</evidence>
<keyword evidence="1" id="KW-0472">Membrane</keyword>
<dbReference type="InterPro" id="IPR010982">
    <property type="entry name" value="Lambda_DNA-bd_dom_sf"/>
</dbReference>
<dbReference type="InterPro" id="IPR050400">
    <property type="entry name" value="Bact_Cytoskel_RodZ"/>
</dbReference>
<dbReference type="InterPro" id="IPR013783">
    <property type="entry name" value="Ig-like_fold"/>
</dbReference>
<dbReference type="SUPFAM" id="SSF47413">
    <property type="entry name" value="lambda repressor-like DNA-binding domains"/>
    <property type="match status" value="1"/>
</dbReference>
<dbReference type="Gene3D" id="2.60.40.10">
    <property type="entry name" value="Immunoglobulins"/>
    <property type="match status" value="1"/>
</dbReference>
<keyword evidence="1" id="KW-1133">Transmembrane helix</keyword>
<dbReference type="STRING" id="1798551.A3B30_00960"/>
<evidence type="ECO:0000313" key="2">
    <source>
        <dbReference type="EMBL" id="OGY91988.1"/>
    </source>
</evidence>
<dbReference type="Pfam" id="PF13413">
    <property type="entry name" value="HTH_25"/>
    <property type="match status" value="1"/>
</dbReference>
<keyword evidence="1" id="KW-0812">Transmembrane</keyword>